<protein>
    <recommendedName>
        <fullName evidence="4">2-dehydro-3-deoxygluconokinase</fullName>
    </recommendedName>
</protein>
<sequence>MSKKIAVIGECMIELSEKGSQVNRGFGGDTLNTSVYIARQVSPAELSVNYVTALGHRYLQPANDGRMAGGERQHRPDSTYE</sequence>
<dbReference type="Gene3D" id="3.40.1190.20">
    <property type="match status" value="1"/>
</dbReference>
<organism evidence="2 3">
    <name type="scientific">Kluyvera cryocrescens</name>
    <name type="common">Kluyvera citrophila</name>
    <dbReference type="NCBI Taxonomy" id="580"/>
    <lineage>
        <taxon>Bacteria</taxon>
        <taxon>Pseudomonadati</taxon>
        <taxon>Pseudomonadota</taxon>
        <taxon>Gammaproteobacteria</taxon>
        <taxon>Enterobacterales</taxon>
        <taxon>Enterobacteriaceae</taxon>
        <taxon>Kluyvera</taxon>
    </lineage>
</organism>
<name>A0A485AJY6_KLUCR</name>
<keyword evidence="3" id="KW-1185">Reference proteome</keyword>
<dbReference type="InterPro" id="IPR029056">
    <property type="entry name" value="Ribokinase-like"/>
</dbReference>
<evidence type="ECO:0000313" key="3">
    <source>
        <dbReference type="Proteomes" id="UP000401081"/>
    </source>
</evidence>
<evidence type="ECO:0000313" key="2">
    <source>
        <dbReference type="EMBL" id="VFS61907.1"/>
    </source>
</evidence>
<dbReference type="Proteomes" id="UP000401081">
    <property type="component" value="Unassembled WGS sequence"/>
</dbReference>
<evidence type="ECO:0008006" key="4">
    <source>
        <dbReference type="Google" id="ProtNLM"/>
    </source>
</evidence>
<feature type="compositionally biased region" description="Basic and acidic residues" evidence="1">
    <location>
        <begin position="69"/>
        <end position="81"/>
    </location>
</feature>
<feature type="region of interest" description="Disordered" evidence="1">
    <location>
        <begin position="61"/>
        <end position="81"/>
    </location>
</feature>
<dbReference type="SUPFAM" id="SSF53613">
    <property type="entry name" value="Ribokinase-like"/>
    <property type="match status" value="1"/>
</dbReference>
<proteinExistence type="predicted"/>
<dbReference type="AlphaFoldDB" id="A0A485AJY6"/>
<dbReference type="GO" id="GO:0003824">
    <property type="term" value="F:catalytic activity"/>
    <property type="evidence" value="ECO:0007669"/>
    <property type="project" value="UniProtKB-ARBA"/>
</dbReference>
<accession>A0A485AJY6</accession>
<reference evidence="2 3" key="1">
    <citation type="submission" date="2019-03" db="EMBL/GenBank/DDBJ databases">
        <authorList>
            <consortium name="Pathogen Informatics"/>
        </authorList>
    </citation>
    <scope>NUCLEOTIDE SEQUENCE [LARGE SCALE GENOMIC DNA]</scope>
    <source>
        <strain evidence="2 3">NCTC12993</strain>
    </source>
</reference>
<dbReference type="EMBL" id="CAADJD010000015">
    <property type="protein sequence ID" value="VFS61907.1"/>
    <property type="molecule type" value="Genomic_DNA"/>
</dbReference>
<evidence type="ECO:0000256" key="1">
    <source>
        <dbReference type="SAM" id="MobiDB-lite"/>
    </source>
</evidence>
<gene>
    <name evidence="2" type="ORF">NCTC12993_02103</name>
</gene>